<keyword evidence="3" id="KW-0489">Methyltransferase</keyword>
<evidence type="ECO:0000256" key="4">
    <source>
        <dbReference type="ARBA" id="ARBA00022679"/>
    </source>
</evidence>
<dbReference type="AlphaFoldDB" id="A0A0F8Z2Q5"/>
<dbReference type="Gene3D" id="3.40.50.150">
    <property type="entry name" value="Vaccinia Virus protein VP39"/>
    <property type="match status" value="1"/>
</dbReference>
<protein>
    <recommendedName>
        <fullName evidence="2">site-specific DNA-methyltransferase (cytosine-N(4)-specific)</fullName>
        <ecNumber evidence="2">2.1.1.113</ecNumber>
    </recommendedName>
</protein>
<feature type="non-terminal residue" evidence="8">
    <location>
        <position position="129"/>
    </location>
</feature>
<organism evidence="8">
    <name type="scientific">marine sediment metagenome</name>
    <dbReference type="NCBI Taxonomy" id="412755"/>
    <lineage>
        <taxon>unclassified sequences</taxon>
        <taxon>metagenomes</taxon>
        <taxon>ecological metagenomes</taxon>
    </lineage>
</organism>
<dbReference type="InterPro" id="IPR029063">
    <property type="entry name" value="SAM-dependent_MTases_sf"/>
</dbReference>
<dbReference type="GO" id="GO:0032259">
    <property type="term" value="P:methylation"/>
    <property type="evidence" value="ECO:0007669"/>
    <property type="project" value="UniProtKB-KW"/>
</dbReference>
<keyword evidence="6" id="KW-0680">Restriction system</keyword>
<accession>A0A0F8Z2Q5</accession>
<comment type="caution">
    <text evidence="8">The sequence shown here is derived from an EMBL/GenBank/DDBJ whole genome shotgun (WGS) entry which is preliminary data.</text>
</comment>
<gene>
    <name evidence="8" type="ORF">LCGC14_3085540</name>
</gene>
<evidence type="ECO:0000256" key="6">
    <source>
        <dbReference type="ARBA" id="ARBA00022747"/>
    </source>
</evidence>
<evidence type="ECO:0000256" key="5">
    <source>
        <dbReference type="ARBA" id="ARBA00022691"/>
    </source>
</evidence>
<evidence type="ECO:0000256" key="7">
    <source>
        <dbReference type="ARBA" id="ARBA00049120"/>
    </source>
</evidence>
<evidence type="ECO:0000256" key="3">
    <source>
        <dbReference type="ARBA" id="ARBA00022603"/>
    </source>
</evidence>
<keyword evidence="5" id="KW-0949">S-adenosyl-L-methionine</keyword>
<proteinExistence type="inferred from homology"/>
<dbReference type="GO" id="GO:0015667">
    <property type="term" value="F:site-specific DNA-methyltransferase (cytosine-N4-specific) activity"/>
    <property type="evidence" value="ECO:0007669"/>
    <property type="project" value="UniProtKB-EC"/>
</dbReference>
<dbReference type="PROSITE" id="PS00093">
    <property type="entry name" value="N4_MTASE"/>
    <property type="match status" value="1"/>
</dbReference>
<keyword evidence="4" id="KW-0808">Transferase</keyword>
<comment type="catalytic activity">
    <reaction evidence="7">
        <text>a 2'-deoxycytidine in DNA + S-adenosyl-L-methionine = an N(4)-methyl-2'-deoxycytidine in DNA + S-adenosyl-L-homocysteine + H(+)</text>
        <dbReference type="Rhea" id="RHEA:16857"/>
        <dbReference type="Rhea" id="RHEA-COMP:11369"/>
        <dbReference type="Rhea" id="RHEA-COMP:13674"/>
        <dbReference type="ChEBI" id="CHEBI:15378"/>
        <dbReference type="ChEBI" id="CHEBI:57856"/>
        <dbReference type="ChEBI" id="CHEBI:59789"/>
        <dbReference type="ChEBI" id="CHEBI:85452"/>
        <dbReference type="ChEBI" id="CHEBI:137933"/>
        <dbReference type="EC" id="2.1.1.113"/>
    </reaction>
</comment>
<sequence length="129" mass="14225">MNSINILVGDARHLPFPDGYFHTVVTSPPYWGLRDYGLKPGVWGAAECEHEWSSIVKPASSGGKHGSRLGGGTDTQYGSATHEAHTSAFCRLCNAWFGAMGFELTPELYVQHLVEIFREVKRTLRDDGT</sequence>
<evidence type="ECO:0000313" key="8">
    <source>
        <dbReference type="EMBL" id="KKK54361.1"/>
    </source>
</evidence>
<comment type="similarity">
    <text evidence="1">Belongs to the N(4)/N(6)-methyltransferase family. N(4) subfamily.</text>
</comment>
<dbReference type="EC" id="2.1.1.113" evidence="2"/>
<name>A0A0F8Z2Q5_9ZZZZ</name>
<evidence type="ECO:0000256" key="1">
    <source>
        <dbReference type="ARBA" id="ARBA00010203"/>
    </source>
</evidence>
<evidence type="ECO:0000256" key="2">
    <source>
        <dbReference type="ARBA" id="ARBA00012185"/>
    </source>
</evidence>
<dbReference type="GO" id="GO:0009307">
    <property type="term" value="P:DNA restriction-modification system"/>
    <property type="evidence" value="ECO:0007669"/>
    <property type="project" value="UniProtKB-KW"/>
</dbReference>
<dbReference type="InterPro" id="IPR017985">
    <property type="entry name" value="MeTrfase_CN4_CS"/>
</dbReference>
<dbReference type="EMBL" id="LAZR01066035">
    <property type="protein sequence ID" value="KKK54361.1"/>
    <property type="molecule type" value="Genomic_DNA"/>
</dbReference>
<dbReference type="SUPFAM" id="SSF53335">
    <property type="entry name" value="S-adenosyl-L-methionine-dependent methyltransferases"/>
    <property type="match status" value="1"/>
</dbReference>
<reference evidence="8" key="1">
    <citation type="journal article" date="2015" name="Nature">
        <title>Complex archaea that bridge the gap between prokaryotes and eukaryotes.</title>
        <authorList>
            <person name="Spang A."/>
            <person name="Saw J.H."/>
            <person name="Jorgensen S.L."/>
            <person name="Zaremba-Niedzwiedzka K."/>
            <person name="Martijn J."/>
            <person name="Lind A.E."/>
            <person name="van Eijk R."/>
            <person name="Schleper C."/>
            <person name="Guy L."/>
            <person name="Ettema T.J."/>
        </authorList>
    </citation>
    <scope>NUCLEOTIDE SEQUENCE</scope>
</reference>
<dbReference type="GO" id="GO:0003677">
    <property type="term" value="F:DNA binding"/>
    <property type="evidence" value="ECO:0007669"/>
    <property type="project" value="InterPro"/>
</dbReference>